<protein>
    <submittedName>
        <fullName evidence="2">WD40-like repeat containing protein</fullName>
    </submittedName>
</protein>
<dbReference type="InterPro" id="IPR001680">
    <property type="entry name" value="WD40_rpt"/>
</dbReference>
<dbReference type="InterPro" id="IPR036322">
    <property type="entry name" value="WD40_repeat_dom_sf"/>
</dbReference>
<dbReference type="InterPro" id="IPR015943">
    <property type="entry name" value="WD40/YVTN_repeat-like_dom_sf"/>
</dbReference>
<dbReference type="VEuPathDB" id="MicrosporidiaDB:THOM_3007"/>
<dbReference type="EMBL" id="JH994079">
    <property type="protein sequence ID" value="ELQ74055.1"/>
    <property type="molecule type" value="Genomic_DNA"/>
</dbReference>
<reference evidence="2 3" key="1">
    <citation type="journal article" date="2012" name="PLoS Pathog.">
        <title>The genome of the obligate intracellular parasite Trachipleistophora hominis: new insights into microsporidian genome dynamics and reductive evolution.</title>
        <authorList>
            <person name="Heinz E."/>
            <person name="Williams T.A."/>
            <person name="Nakjang S."/>
            <person name="Noel C.J."/>
            <person name="Swan D.C."/>
            <person name="Goldberg A.V."/>
            <person name="Harris S.R."/>
            <person name="Weinmaier T."/>
            <person name="Markert S."/>
            <person name="Becher D."/>
            <person name="Bernhardt J."/>
            <person name="Dagan T."/>
            <person name="Hacker C."/>
            <person name="Lucocq J.M."/>
            <person name="Schweder T."/>
            <person name="Rattei T."/>
            <person name="Hall N."/>
            <person name="Hirt R.P."/>
            <person name="Embley T.M."/>
        </authorList>
    </citation>
    <scope>NUCLEOTIDE SEQUENCE [LARGE SCALE GENOMIC DNA]</scope>
</reference>
<name>L7JRX6_TRAHO</name>
<feature type="domain" description="DUF2415" evidence="1">
    <location>
        <begin position="242"/>
        <end position="279"/>
    </location>
</feature>
<dbReference type="Proteomes" id="UP000011185">
    <property type="component" value="Unassembled WGS sequence"/>
</dbReference>
<dbReference type="AlphaFoldDB" id="L7JRX6"/>
<dbReference type="SMART" id="SM00320">
    <property type="entry name" value="WD40"/>
    <property type="match status" value="3"/>
</dbReference>
<dbReference type="HOGENOM" id="CLU_047613_0_0_1"/>
<dbReference type="PANTHER" id="PTHR43991">
    <property type="entry name" value="WD REPEAT PROTEIN (AFU_ORTHOLOGUE AFUA_8G05640)-RELATED"/>
    <property type="match status" value="1"/>
</dbReference>
<proteinExistence type="predicted"/>
<dbReference type="Gene3D" id="2.130.10.10">
    <property type="entry name" value="YVTN repeat-like/Quinoprotein amine dehydrogenase"/>
    <property type="match status" value="1"/>
</dbReference>
<dbReference type="InParanoid" id="L7JRX6"/>
<sequence>MSIHELRDTLNFVHSECIEHSIAVPVQHWQLRDMLKGTSRSLVFCQGNKVCRFNVRTGALDDIITDLSFFPTSISATDTLVVVGGQKGQYAVKNLENERFVLGTVGHAINNAVKICAFNNDTNFLFCNNDNTIRRYSYDSLDELEVITHPWPVNNCEVSVDGKHLVSVGDTNQIFYFNVESARFVKSRTLKSMNDGGFKVSWNATSTCFAISTQDGYVCIYDTRNLSNNMVIRSKQNRSIKGACRNVEFSKKRSLDLLIFTEHVSYFTLLDARNYESKQSIKVFDDMDKQISGSAFLEDEEKVFISMDDKIVQYKLENRRTFGSYCYDAI</sequence>
<keyword evidence="3" id="KW-1185">Reference proteome</keyword>
<evidence type="ECO:0000259" key="1">
    <source>
        <dbReference type="Pfam" id="PF10313"/>
    </source>
</evidence>
<evidence type="ECO:0000313" key="2">
    <source>
        <dbReference type="EMBL" id="ELQ74055.1"/>
    </source>
</evidence>
<organism evidence="2 3">
    <name type="scientific">Trachipleistophora hominis</name>
    <name type="common">Microsporidian parasite</name>
    <dbReference type="NCBI Taxonomy" id="72359"/>
    <lineage>
        <taxon>Eukaryota</taxon>
        <taxon>Fungi</taxon>
        <taxon>Fungi incertae sedis</taxon>
        <taxon>Microsporidia</taxon>
        <taxon>Pleistophoridae</taxon>
        <taxon>Trachipleistophora</taxon>
    </lineage>
</organism>
<accession>L7JRX6</accession>
<dbReference type="PANTHER" id="PTHR43991:SF9">
    <property type="entry name" value="DUF2415 DOMAIN-CONTAINING PROTEIN"/>
    <property type="match status" value="1"/>
</dbReference>
<dbReference type="OrthoDB" id="64353at2759"/>
<dbReference type="SUPFAM" id="SSF50978">
    <property type="entry name" value="WD40 repeat-like"/>
    <property type="match status" value="1"/>
</dbReference>
<evidence type="ECO:0000313" key="3">
    <source>
        <dbReference type="Proteomes" id="UP000011185"/>
    </source>
</evidence>
<dbReference type="Pfam" id="PF10313">
    <property type="entry name" value="DUF2415"/>
    <property type="match status" value="1"/>
</dbReference>
<dbReference type="InterPro" id="IPR019417">
    <property type="entry name" value="DUF2415"/>
</dbReference>
<dbReference type="OMA" id="ATERRCF"/>
<gene>
    <name evidence="2" type="ORF">THOM_3007</name>
</gene>